<keyword evidence="2" id="KW-1185">Reference proteome</keyword>
<gene>
    <name evidence="1" type="primary">RvY_10049-1</name>
    <name evidence="1" type="synonym">RvY_10049.1</name>
    <name evidence="1" type="ORF">RvY_10049</name>
</gene>
<protein>
    <submittedName>
        <fullName evidence="1">Uncharacterized protein</fullName>
    </submittedName>
</protein>
<comment type="caution">
    <text evidence="1">The sequence shown here is derived from an EMBL/GenBank/DDBJ whole genome shotgun (WGS) entry which is preliminary data.</text>
</comment>
<sequence length="117" mass="13392">MVVAAYARPDQIRDFLWIGAASIKDQIPAEDACFDMADLVELLKLLEVISTVVPAYKPATFHLGWGELEFLRTHLHNFAEDDSKVSLVLRLAYWKYYSRACNITSHYSCFRDVHLGL</sequence>
<evidence type="ECO:0000313" key="2">
    <source>
        <dbReference type="Proteomes" id="UP000186922"/>
    </source>
</evidence>
<dbReference type="Proteomes" id="UP000186922">
    <property type="component" value="Unassembled WGS sequence"/>
</dbReference>
<dbReference type="AlphaFoldDB" id="A0A1D1VJ92"/>
<dbReference type="EMBL" id="BDGG01000005">
    <property type="protein sequence ID" value="GAU98983.1"/>
    <property type="molecule type" value="Genomic_DNA"/>
</dbReference>
<accession>A0A1D1VJ92</accession>
<name>A0A1D1VJ92_RAMVA</name>
<proteinExistence type="predicted"/>
<reference evidence="1 2" key="1">
    <citation type="journal article" date="2016" name="Nat. Commun.">
        <title>Extremotolerant tardigrade genome and improved radiotolerance of human cultured cells by tardigrade-unique protein.</title>
        <authorList>
            <person name="Hashimoto T."/>
            <person name="Horikawa D.D."/>
            <person name="Saito Y."/>
            <person name="Kuwahara H."/>
            <person name="Kozuka-Hata H."/>
            <person name="Shin-I T."/>
            <person name="Minakuchi Y."/>
            <person name="Ohishi K."/>
            <person name="Motoyama A."/>
            <person name="Aizu T."/>
            <person name="Enomoto A."/>
            <person name="Kondo K."/>
            <person name="Tanaka S."/>
            <person name="Hara Y."/>
            <person name="Koshikawa S."/>
            <person name="Sagara H."/>
            <person name="Miura T."/>
            <person name="Yokobori S."/>
            <person name="Miyagawa K."/>
            <person name="Suzuki Y."/>
            <person name="Kubo T."/>
            <person name="Oyama M."/>
            <person name="Kohara Y."/>
            <person name="Fujiyama A."/>
            <person name="Arakawa K."/>
            <person name="Katayama T."/>
            <person name="Toyoda A."/>
            <person name="Kunieda T."/>
        </authorList>
    </citation>
    <scope>NUCLEOTIDE SEQUENCE [LARGE SCALE GENOMIC DNA]</scope>
    <source>
        <strain evidence="1 2">YOKOZUNA-1</strain>
    </source>
</reference>
<evidence type="ECO:0000313" key="1">
    <source>
        <dbReference type="EMBL" id="GAU98983.1"/>
    </source>
</evidence>
<organism evidence="1 2">
    <name type="scientific">Ramazzottius varieornatus</name>
    <name type="common">Water bear</name>
    <name type="synonym">Tardigrade</name>
    <dbReference type="NCBI Taxonomy" id="947166"/>
    <lineage>
        <taxon>Eukaryota</taxon>
        <taxon>Metazoa</taxon>
        <taxon>Ecdysozoa</taxon>
        <taxon>Tardigrada</taxon>
        <taxon>Eutardigrada</taxon>
        <taxon>Parachela</taxon>
        <taxon>Hypsibioidea</taxon>
        <taxon>Ramazzottiidae</taxon>
        <taxon>Ramazzottius</taxon>
    </lineage>
</organism>